<sequence length="165" mass="18144">MVKNNIPRLAILTALSSAVYYLETLVPFPIPLPGARWGFSNFAILYSLNSDENLINGIYIALFKSVLGALLAGKLFSPTFLMGLSGSLIATFTMYIVIKTKKFGIIGISEVGAIFNNLTQVTIGWLFIVKSIGIFWYLPQMILFGTFSALANAFVVKSTFRSVNR</sequence>
<evidence type="ECO:0000256" key="1">
    <source>
        <dbReference type="SAM" id="Phobius"/>
    </source>
</evidence>
<organism evidence="2 3">
    <name type="scientific">Marinitoga hydrogenitolerans (strain DSM 16785 / JCM 12826 / AT1271)</name>
    <dbReference type="NCBI Taxonomy" id="1122195"/>
    <lineage>
        <taxon>Bacteria</taxon>
        <taxon>Thermotogati</taxon>
        <taxon>Thermotogota</taxon>
        <taxon>Thermotogae</taxon>
        <taxon>Petrotogales</taxon>
        <taxon>Petrotogaceae</taxon>
        <taxon>Marinitoga</taxon>
    </lineage>
</organism>
<dbReference type="STRING" id="1122195.SAMN02745164_00994"/>
<keyword evidence="1" id="KW-0472">Membrane</keyword>
<dbReference type="RefSeq" id="WP_072864054.1">
    <property type="nucleotide sequence ID" value="NZ_FQUI01000012.1"/>
</dbReference>
<evidence type="ECO:0000313" key="2">
    <source>
        <dbReference type="EMBL" id="SHE71480.1"/>
    </source>
</evidence>
<keyword evidence="1" id="KW-0812">Transmembrane</keyword>
<dbReference type="AlphaFoldDB" id="A0A1M4VRJ2"/>
<evidence type="ECO:0000313" key="3">
    <source>
        <dbReference type="Proteomes" id="UP000184334"/>
    </source>
</evidence>
<dbReference type="EMBL" id="FQUI01000012">
    <property type="protein sequence ID" value="SHE71480.1"/>
    <property type="molecule type" value="Genomic_DNA"/>
</dbReference>
<feature type="transmembrane region" description="Helical" evidence="1">
    <location>
        <begin position="79"/>
        <end position="98"/>
    </location>
</feature>
<name>A0A1M4VRJ2_MARH1</name>
<keyword evidence="1" id="KW-1133">Transmembrane helix</keyword>
<dbReference type="PIRSF" id="PIRSF027391">
    <property type="entry name" value="Hpre_diP_synt_I"/>
    <property type="match status" value="1"/>
</dbReference>
<dbReference type="Proteomes" id="UP000184334">
    <property type="component" value="Unassembled WGS sequence"/>
</dbReference>
<feature type="transmembrane region" description="Helical" evidence="1">
    <location>
        <begin position="105"/>
        <end position="128"/>
    </location>
</feature>
<dbReference type="InterPro" id="IPR010898">
    <property type="entry name" value="Hpre_diP_synth_I"/>
</dbReference>
<proteinExistence type="predicted"/>
<accession>A0A1M4VRJ2</accession>
<dbReference type="OrthoDB" id="9799095at2"/>
<feature type="transmembrane region" description="Helical" evidence="1">
    <location>
        <begin position="134"/>
        <end position="156"/>
    </location>
</feature>
<dbReference type="InterPro" id="IPR014535">
    <property type="entry name" value="Hpre_diP_synt_I"/>
</dbReference>
<dbReference type="Pfam" id="PF07456">
    <property type="entry name" value="Hpre_diP_synt_I"/>
    <property type="match status" value="1"/>
</dbReference>
<keyword evidence="3" id="KW-1185">Reference proteome</keyword>
<reference evidence="2" key="1">
    <citation type="submission" date="2016-11" db="EMBL/GenBank/DDBJ databases">
        <authorList>
            <person name="Varghese N."/>
            <person name="Submissions S."/>
        </authorList>
    </citation>
    <scope>NUCLEOTIDE SEQUENCE [LARGE SCALE GENOMIC DNA]</scope>
    <source>
        <strain evidence="2">DSM 16785</strain>
    </source>
</reference>
<dbReference type="Gene3D" id="1.10.1760.20">
    <property type="match status" value="1"/>
</dbReference>
<comment type="caution">
    <text evidence="2">The sequence shown here is derived from an EMBL/GenBank/DDBJ whole genome shotgun (WGS) entry which is preliminary data.</text>
</comment>
<protein>
    <submittedName>
        <fullName evidence="2">Heptaprenyl diphosphate synthase</fullName>
    </submittedName>
</protein>
<gene>
    <name evidence="2" type="ORF">SAMN02745164_00994</name>
</gene>